<comment type="caution">
    <text evidence="1">The sequence shown here is derived from an EMBL/GenBank/DDBJ whole genome shotgun (WGS) entry which is preliminary data.</text>
</comment>
<dbReference type="AlphaFoldDB" id="I0YP75"/>
<dbReference type="EMBL" id="AGSI01000016">
    <property type="protein sequence ID" value="EIE20194.1"/>
    <property type="molecule type" value="Genomic_DNA"/>
</dbReference>
<dbReference type="Proteomes" id="UP000007264">
    <property type="component" value="Unassembled WGS sequence"/>
</dbReference>
<organism evidence="1 2">
    <name type="scientific">Coccomyxa subellipsoidea (strain C-169)</name>
    <name type="common">Green microalga</name>
    <dbReference type="NCBI Taxonomy" id="574566"/>
    <lineage>
        <taxon>Eukaryota</taxon>
        <taxon>Viridiplantae</taxon>
        <taxon>Chlorophyta</taxon>
        <taxon>core chlorophytes</taxon>
        <taxon>Trebouxiophyceae</taxon>
        <taxon>Trebouxiophyceae incertae sedis</taxon>
        <taxon>Coccomyxaceae</taxon>
        <taxon>Coccomyxa</taxon>
        <taxon>Coccomyxa subellipsoidea</taxon>
    </lineage>
</organism>
<dbReference type="RefSeq" id="XP_005644738.1">
    <property type="nucleotide sequence ID" value="XM_005644681.1"/>
</dbReference>
<keyword evidence="2" id="KW-1185">Reference proteome</keyword>
<evidence type="ECO:0000313" key="1">
    <source>
        <dbReference type="EMBL" id="EIE20194.1"/>
    </source>
</evidence>
<sequence>MADLRPYTMRTCAQVVSALYKSTVSKCLVCSCSCFVGFAPSQLTSNCSDKAADLRSLSVSCRALLAFCAVFQVLHE</sequence>
<reference evidence="1 2" key="1">
    <citation type="journal article" date="2012" name="Genome Biol.">
        <title>The genome of the polar eukaryotic microalga coccomyxa subellipsoidea reveals traits of cold adaptation.</title>
        <authorList>
            <person name="Blanc G."/>
            <person name="Agarkova I."/>
            <person name="Grimwood J."/>
            <person name="Kuo A."/>
            <person name="Brueggeman A."/>
            <person name="Dunigan D."/>
            <person name="Gurnon J."/>
            <person name="Ladunga I."/>
            <person name="Lindquist E."/>
            <person name="Lucas S."/>
            <person name="Pangilinan J."/>
            <person name="Proschold T."/>
            <person name="Salamov A."/>
            <person name="Schmutz J."/>
            <person name="Weeks D."/>
            <person name="Yamada T."/>
            <person name="Claverie J.M."/>
            <person name="Grigoriev I."/>
            <person name="Van Etten J."/>
            <person name="Lomsadze A."/>
            <person name="Borodovsky M."/>
        </authorList>
    </citation>
    <scope>NUCLEOTIDE SEQUENCE [LARGE SCALE GENOMIC DNA]</scope>
    <source>
        <strain evidence="1 2">C-169</strain>
    </source>
</reference>
<dbReference type="KEGG" id="csl:COCSUDRAFT_34068"/>
<gene>
    <name evidence="1" type="ORF">COCSUDRAFT_34068</name>
</gene>
<name>I0YP75_COCSC</name>
<proteinExistence type="predicted"/>
<accession>I0YP75</accession>
<dbReference type="GeneID" id="17038170"/>
<evidence type="ECO:0000313" key="2">
    <source>
        <dbReference type="Proteomes" id="UP000007264"/>
    </source>
</evidence>
<protein>
    <submittedName>
        <fullName evidence="1">Uncharacterized protein</fullName>
    </submittedName>
</protein>